<dbReference type="Proteomes" id="UP000606003">
    <property type="component" value="Unassembled WGS sequence"/>
</dbReference>
<dbReference type="InterPro" id="IPR025048">
    <property type="entry name" value="DUF3987"/>
</dbReference>
<feature type="region of interest" description="Disordered" evidence="1">
    <location>
        <begin position="1"/>
        <end position="25"/>
    </location>
</feature>
<protein>
    <submittedName>
        <fullName evidence="3">DUF3987 domain-containing protein</fullName>
    </submittedName>
</protein>
<evidence type="ECO:0000313" key="4">
    <source>
        <dbReference type="Proteomes" id="UP000606003"/>
    </source>
</evidence>
<feature type="domain" description="Primase C-terminal 1" evidence="2">
    <location>
        <begin position="27"/>
        <end position="78"/>
    </location>
</feature>
<dbReference type="RefSeq" id="WP_190923502.1">
    <property type="nucleotide sequence ID" value="NZ_JACXAC010000003.1"/>
</dbReference>
<dbReference type="InterPro" id="IPR014820">
    <property type="entry name" value="PriCT_1"/>
</dbReference>
<organism evidence="3 4">
    <name type="scientific">Hymenobacter armeniacus</name>
    <dbReference type="NCBI Taxonomy" id="2771358"/>
    <lineage>
        <taxon>Bacteria</taxon>
        <taxon>Pseudomonadati</taxon>
        <taxon>Bacteroidota</taxon>
        <taxon>Cytophagia</taxon>
        <taxon>Cytophagales</taxon>
        <taxon>Hymenobacteraceae</taxon>
        <taxon>Hymenobacter</taxon>
    </lineage>
</organism>
<dbReference type="Pfam" id="PF08708">
    <property type="entry name" value="PriCT_1"/>
    <property type="match status" value="1"/>
</dbReference>
<gene>
    <name evidence="3" type="ORF">IC234_08695</name>
</gene>
<feature type="region of interest" description="Disordered" evidence="1">
    <location>
        <begin position="83"/>
        <end position="116"/>
    </location>
</feature>
<proteinExistence type="predicted"/>
<comment type="caution">
    <text evidence="3">The sequence shown here is derived from an EMBL/GenBank/DDBJ whole genome shotgun (WGS) entry which is preliminary data.</text>
</comment>
<evidence type="ECO:0000256" key="1">
    <source>
        <dbReference type="SAM" id="MobiDB-lite"/>
    </source>
</evidence>
<reference evidence="3 4" key="1">
    <citation type="submission" date="2020-09" db="EMBL/GenBank/DDBJ databases">
        <authorList>
            <person name="Kim M.K."/>
        </authorList>
    </citation>
    <scope>NUCLEOTIDE SEQUENCE [LARGE SCALE GENOMIC DNA]</scope>
    <source>
        <strain evidence="3 4">BT189</strain>
    </source>
</reference>
<evidence type="ECO:0000313" key="3">
    <source>
        <dbReference type="EMBL" id="MBD2722204.1"/>
    </source>
</evidence>
<name>A0ABR8JWA6_9BACT</name>
<dbReference type="EMBL" id="JACXAC010000003">
    <property type="protein sequence ID" value="MBD2722204.1"/>
    <property type="molecule type" value="Genomic_DNA"/>
</dbReference>
<dbReference type="Pfam" id="PF13148">
    <property type="entry name" value="DUF3987"/>
    <property type="match status" value="1"/>
</dbReference>
<keyword evidence="4" id="KW-1185">Reference proteome</keyword>
<accession>A0ABR8JWA6</accession>
<sequence>MPATAPDKALQRCLSYSPERPTGSGSGRNNWLARLAYFCNEKGVPEDVLLAYALAWWTEPDFTAEEITRVIRGIYRRKASTHNSKPYYAPRRGHQSPQEPRPAATAEAYDKPSEEGPAPFPSGIYARLPDFLQRVCEPFKGREADVLLTAAIAVVSGVFPSVSGTYDRHQLGLNQYAFIVAPAASGKGTMKWAERLVRVPHRALVEASQAAHRQYEAELAQWKAQPRGARAAAGPPPEAPAAKRLLVPADSSFAAMVQILADNEGRGIICETEGDTMADAHRNKDWGNYSTLLRVAYHHEPYSTARKGEGLLELARPALSVVLTGTPNQVRNLIPDPENGLFSRFLFYTFTSPPEWRDAFAQGVPLDGHYEQLGQELARMMELVSGPVQVTLTPAQQAQHTDLFGAWTVELAAADVKHSSLRRLGVAAFRLAMLLTVLRCFENGEQPAGTLVCDDEDFATALTLVRVFWQHTDHVLASLPAPMAPAMGVKRDDAALRARAQELRAAGNSLRKIEAELGVSKSTLNRWFPGEASSVPSL</sequence>
<evidence type="ECO:0000259" key="2">
    <source>
        <dbReference type="Pfam" id="PF08708"/>
    </source>
</evidence>